<evidence type="ECO:0000313" key="2">
    <source>
        <dbReference type="Proteomes" id="UP001220256"/>
    </source>
</evidence>
<name>A0ABQ8W194_PENCH</name>
<gene>
    <name evidence="1" type="ORF">N7505_011717</name>
</gene>
<proteinExistence type="predicted"/>
<comment type="caution">
    <text evidence="1">The sequence shown here is derived from an EMBL/GenBank/DDBJ whole genome shotgun (WGS) entry which is preliminary data.</text>
</comment>
<organism evidence="1 2">
    <name type="scientific">Penicillium chrysogenum</name>
    <name type="common">Penicillium notatum</name>
    <dbReference type="NCBI Taxonomy" id="5076"/>
    <lineage>
        <taxon>Eukaryota</taxon>
        <taxon>Fungi</taxon>
        <taxon>Dikarya</taxon>
        <taxon>Ascomycota</taxon>
        <taxon>Pezizomycotina</taxon>
        <taxon>Eurotiomycetes</taxon>
        <taxon>Eurotiomycetidae</taxon>
        <taxon>Eurotiales</taxon>
        <taxon>Aspergillaceae</taxon>
        <taxon>Penicillium</taxon>
        <taxon>Penicillium chrysogenum species complex</taxon>
    </lineage>
</organism>
<dbReference type="PANTHER" id="PTHR35043:SF7">
    <property type="entry name" value="TRANSCRIPTION FACTOR DOMAIN-CONTAINING PROTEIN"/>
    <property type="match status" value="1"/>
</dbReference>
<dbReference type="Proteomes" id="UP001220256">
    <property type="component" value="Unassembled WGS sequence"/>
</dbReference>
<sequence length="221" mass="25064">MGGIALQTQNEWIYSVGWEYIHLPIQAGVKSSDVLILEIEISEIGRKRTGSPRASTVFQSTLFLVDVIARSVHHFPVSPIELTTVAYVLCGILTYAFWWCKPKDVATPVIVPLWCYRQDMQNEIEYATNVKSENGFILPACTRNDSVSALSELYHERKLLDTLLASATWLNEEMACQEHTLSSIKVISDECSRFELLRCSSGCYELLRWNFTFPTEAELTS</sequence>
<protein>
    <submittedName>
        <fullName evidence="1">Uncharacterized protein</fullName>
    </submittedName>
</protein>
<dbReference type="PANTHER" id="PTHR35043">
    <property type="entry name" value="TRANSCRIPTION FACTOR DOMAIN-CONTAINING PROTEIN"/>
    <property type="match status" value="1"/>
</dbReference>
<evidence type="ECO:0000313" key="1">
    <source>
        <dbReference type="EMBL" id="KAJ5254508.1"/>
    </source>
</evidence>
<dbReference type="EMBL" id="JAPVEB010000011">
    <property type="protein sequence ID" value="KAJ5254508.1"/>
    <property type="molecule type" value="Genomic_DNA"/>
</dbReference>
<accession>A0ABQ8W194</accession>
<keyword evidence="2" id="KW-1185">Reference proteome</keyword>
<reference evidence="1 2" key="1">
    <citation type="journal article" date="2023" name="IMA Fungus">
        <title>Comparative genomic study of the Penicillium genus elucidates a diverse pangenome and 15 lateral gene transfer events.</title>
        <authorList>
            <person name="Petersen C."/>
            <person name="Sorensen T."/>
            <person name="Nielsen M.R."/>
            <person name="Sondergaard T.E."/>
            <person name="Sorensen J.L."/>
            <person name="Fitzpatrick D.A."/>
            <person name="Frisvad J.C."/>
            <person name="Nielsen K.L."/>
        </authorList>
    </citation>
    <scope>NUCLEOTIDE SEQUENCE [LARGE SCALE GENOMIC DNA]</scope>
    <source>
        <strain evidence="1 2">IBT 3361</strain>
    </source>
</reference>